<dbReference type="InterPro" id="IPR014917">
    <property type="entry name" value="DUF1800"/>
</dbReference>
<feature type="region of interest" description="Disordered" evidence="1">
    <location>
        <begin position="83"/>
        <end position="110"/>
    </location>
</feature>
<dbReference type="Proteomes" id="UP000501812">
    <property type="component" value="Chromosome"/>
</dbReference>
<organism evidence="2 3">
    <name type="scientific">Luteolibacter luteus</name>
    <dbReference type="NCBI Taxonomy" id="2728835"/>
    <lineage>
        <taxon>Bacteria</taxon>
        <taxon>Pseudomonadati</taxon>
        <taxon>Verrucomicrobiota</taxon>
        <taxon>Verrucomicrobiia</taxon>
        <taxon>Verrucomicrobiales</taxon>
        <taxon>Verrucomicrobiaceae</taxon>
        <taxon>Luteolibacter</taxon>
    </lineage>
</organism>
<reference evidence="2 3" key="1">
    <citation type="submission" date="2020-04" db="EMBL/GenBank/DDBJ databases">
        <title>Luteolibacter sp. G-1-1-1 isolated from soil.</title>
        <authorList>
            <person name="Dahal R.H."/>
        </authorList>
    </citation>
    <scope>NUCLEOTIDE SEQUENCE [LARGE SCALE GENOMIC DNA]</scope>
    <source>
        <strain evidence="2 3">G-1-1-1</strain>
    </source>
</reference>
<dbReference type="KEGG" id="luo:HHL09_16445"/>
<sequence>MLQAAPEEWTIFEAAHLLRRAGFGGSPDEIRLFHSMGRRKAVESLLAADEELDAFPLPGWATSEEAAAEARERVAQARELRQLTRDLSPEEADRKRREFRQKQQRTERQHSVEGQGWWFNRMLRTHAPLREKMVLFWHDHFSTSFQKVKQPVLLMKQNELFRKYAMGSFKDLTHEVVKDPAMMLYLDTQNSRKGKPNENFAREVMELFTLGEGNYTEQDIKEAARAFTGYQINRLDGTVTHNKRQWDNGEKAIFSKKDRYDGDGVVDLIFEQKSAATYLPGKLWEYFVAENPPQEGVDALGKSFRAANFRIEPLLREIFLSKAFYAESVMHNQIKSPIQYLVQMLKELELRQAPAAYILSAQQQLGQVLFMPPNVAGWDWGKAWINTNTLLSRYNVAGFITKGSQDDTPLANNDDGAMMDMEMDRKQMRVSNAMQRAAQRWEGPDFERIAPRELREDPEKLVDALIFRFFQMPLSGKERETFVEYARSKKGAIFTNKETGELCHLMLSTPRYQLD</sequence>
<dbReference type="AlphaFoldDB" id="A0A858RLP8"/>
<accession>A0A858RLP8</accession>
<proteinExistence type="predicted"/>
<dbReference type="EMBL" id="CP051774">
    <property type="protein sequence ID" value="QJE97309.1"/>
    <property type="molecule type" value="Genomic_DNA"/>
</dbReference>
<evidence type="ECO:0000256" key="1">
    <source>
        <dbReference type="SAM" id="MobiDB-lite"/>
    </source>
</evidence>
<keyword evidence="3" id="KW-1185">Reference proteome</keyword>
<evidence type="ECO:0000313" key="2">
    <source>
        <dbReference type="EMBL" id="QJE97309.1"/>
    </source>
</evidence>
<dbReference type="Pfam" id="PF08811">
    <property type="entry name" value="DUF1800"/>
    <property type="match status" value="1"/>
</dbReference>
<evidence type="ECO:0000313" key="3">
    <source>
        <dbReference type="Proteomes" id="UP000501812"/>
    </source>
</evidence>
<name>A0A858RLP8_9BACT</name>
<gene>
    <name evidence="2" type="ORF">HHL09_16445</name>
</gene>
<protein>
    <submittedName>
        <fullName evidence="2">DUF1800 domain-containing protein</fullName>
    </submittedName>
</protein>
<dbReference type="RefSeq" id="WP_169455709.1">
    <property type="nucleotide sequence ID" value="NZ_CP051774.1"/>
</dbReference>